<proteinExistence type="predicted"/>
<dbReference type="EMBL" id="BGZK01002523">
    <property type="protein sequence ID" value="GBP94576.1"/>
    <property type="molecule type" value="Genomic_DNA"/>
</dbReference>
<name>A0A4C2A1G2_EUMVA</name>
<accession>A0A4C2A1G2</accession>
<dbReference type="Proteomes" id="UP000299102">
    <property type="component" value="Unassembled WGS sequence"/>
</dbReference>
<evidence type="ECO:0000313" key="2">
    <source>
        <dbReference type="Proteomes" id="UP000299102"/>
    </source>
</evidence>
<protein>
    <submittedName>
        <fullName evidence="1">Uncharacterized protein</fullName>
    </submittedName>
</protein>
<comment type="caution">
    <text evidence="1">The sequence shown here is derived from an EMBL/GenBank/DDBJ whole genome shotgun (WGS) entry which is preliminary data.</text>
</comment>
<evidence type="ECO:0000313" key="1">
    <source>
        <dbReference type="EMBL" id="GBP94576.1"/>
    </source>
</evidence>
<reference evidence="1 2" key="1">
    <citation type="journal article" date="2019" name="Commun. Biol.">
        <title>The bagworm genome reveals a unique fibroin gene that provides high tensile strength.</title>
        <authorList>
            <person name="Kono N."/>
            <person name="Nakamura H."/>
            <person name="Ohtoshi R."/>
            <person name="Tomita M."/>
            <person name="Numata K."/>
            <person name="Arakawa K."/>
        </authorList>
    </citation>
    <scope>NUCLEOTIDE SEQUENCE [LARGE SCALE GENOMIC DNA]</scope>
</reference>
<gene>
    <name evidence="1" type="ORF">EVAR_65773_1</name>
</gene>
<organism evidence="1 2">
    <name type="scientific">Eumeta variegata</name>
    <name type="common">Bagworm moth</name>
    <name type="synonym">Eumeta japonica</name>
    <dbReference type="NCBI Taxonomy" id="151549"/>
    <lineage>
        <taxon>Eukaryota</taxon>
        <taxon>Metazoa</taxon>
        <taxon>Ecdysozoa</taxon>
        <taxon>Arthropoda</taxon>
        <taxon>Hexapoda</taxon>
        <taxon>Insecta</taxon>
        <taxon>Pterygota</taxon>
        <taxon>Neoptera</taxon>
        <taxon>Endopterygota</taxon>
        <taxon>Lepidoptera</taxon>
        <taxon>Glossata</taxon>
        <taxon>Ditrysia</taxon>
        <taxon>Tineoidea</taxon>
        <taxon>Psychidae</taxon>
        <taxon>Oiketicinae</taxon>
        <taxon>Eumeta</taxon>
    </lineage>
</organism>
<sequence length="169" mass="20023">MQQGGGHRLNHFRSLNRFKTLRTLTSLETKVPKLHRQRYAATEEGRHRRRPRLQTLELHYGWDSKFSKYNTQSLSPHFYRFRSRTYADNPKILTRKKEKNKRPRYVHAERMQYLRRPFSKVGGGTQSRGPPGELPKAAVTNFLIRAPAHAPPPPLYFPTPESHLLYWEF</sequence>
<dbReference type="AlphaFoldDB" id="A0A4C2A1G2"/>
<keyword evidence="2" id="KW-1185">Reference proteome</keyword>